<dbReference type="InterPro" id="IPR051551">
    <property type="entry name" value="Autotransporter_adhesion"/>
</dbReference>
<dbReference type="Pfam" id="PF03212">
    <property type="entry name" value="Pertactin"/>
    <property type="match status" value="1"/>
</dbReference>
<gene>
    <name evidence="5" type="ORF">Xsto_01030</name>
</gene>
<dbReference type="Gene3D" id="2.40.128.130">
    <property type="entry name" value="Autotransporter beta-domain"/>
    <property type="match status" value="1"/>
</dbReference>
<evidence type="ECO:0000259" key="4">
    <source>
        <dbReference type="PROSITE" id="PS51208"/>
    </source>
</evidence>
<comment type="caution">
    <text evidence="5">The sequence shown here is derived from an EMBL/GenBank/DDBJ whole genome shotgun (WGS) entry which is preliminary data.</text>
</comment>
<dbReference type="InterPro" id="IPR004899">
    <property type="entry name" value="Pertactin_central"/>
</dbReference>
<dbReference type="SMART" id="SM00869">
    <property type="entry name" value="Autotransporter"/>
    <property type="match status" value="1"/>
</dbReference>
<feature type="signal peptide" evidence="3">
    <location>
        <begin position="1"/>
        <end position="23"/>
    </location>
</feature>
<organism evidence="5 6">
    <name type="scientific">Xenorhabdus stockiae</name>
    <dbReference type="NCBI Taxonomy" id="351614"/>
    <lineage>
        <taxon>Bacteria</taxon>
        <taxon>Pseudomonadati</taxon>
        <taxon>Pseudomonadota</taxon>
        <taxon>Gammaproteobacteria</taxon>
        <taxon>Enterobacterales</taxon>
        <taxon>Morganellaceae</taxon>
        <taxon>Xenorhabdus</taxon>
    </lineage>
</organism>
<dbReference type="InterPro" id="IPR005546">
    <property type="entry name" value="Autotransporte_beta"/>
</dbReference>
<feature type="domain" description="Autotransporter" evidence="4">
    <location>
        <begin position="401"/>
        <end position="668"/>
    </location>
</feature>
<dbReference type="Pfam" id="PF03797">
    <property type="entry name" value="Autotransporter"/>
    <property type="match status" value="1"/>
</dbReference>
<evidence type="ECO:0000313" key="5">
    <source>
        <dbReference type="EMBL" id="PHM66701.1"/>
    </source>
</evidence>
<sequence length="668" mass="73276">MKRTYLSLAISAFVFGISGMSVADPISGIFGDKFFDYSRDDGGIPHFKNIPSDTVFDNKSMLYLHDSEEIKNVTLNQDSTLKIDGGGTAINTIVNQDSVIFLIKSKLNTPGAPTVQDTIINPGGYLNMEAHAVSKGGLYVAKDAVLTIDNVDGNFVNVKFNTPVPAANVSIENLKLAGLVDITPTWNEDDGEDGDAPFPDKPGPYLVTQIHNLEMLPGSKIIMDGYESGAQYNKLEINSLSGTGNFELSTSLADNIGDLIYVTGHASGNFGILVQDRGREIVHPENIRLVYINAGDAQFDLLNKDGIVDIGIHKYRYRLESKKDGEHTEWYLVNEEKASPQEPKKDPTEMTNPTKTDNKSILVPIGFSSSARNIMSMSASSQHILNTELNTLHQRQGNLRSNDGEMEVWVRHLSDNSRLNTHHYAAFKNTMNGLQIGVGKQFELERGKLLAGAFTSYSKSNVKFNIGGNGDVESYSSGLYATYLDQSGLYFDTVLKGNRLKNQIRTRMNSGDIGRADYNQSAFTASLETGYTLPISQRVTFDPYVRVSYSHISSADYTLSNGMQTDIHGTNSLQSEAGARFGTHLTLGSMEIMPYAKLAVSHEFSGSNKVNINKVTFDNNYSGNTGKYGLGINTNVNKNISVYAEVNYLHGNKIETPIHTTAGFKVLF</sequence>
<dbReference type="InterPro" id="IPR006315">
    <property type="entry name" value="OM_autotransptr_brl_dom"/>
</dbReference>
<dbReference type="InterPro" id="IPR011050">
    <property type="entry name" value="Pectin_lyase_fold/virulence"/>
</dbReference>
<dbReference type="Proteomes" id="UP000222366">
    <property type="component" value="Unassembled WGS sequence"/>
</dbReference>
<feature type="region of interest" description="Disordered" evidence="2">
    <location>
        <begin position="335"/>
        <end position="359"/>
    </location>
</feature>
<dbReference type="PANTHER" id="PTHR35037:SF7">
    <property type="entry name" value="AUTOTRANSPORTER"/>
    <property type="match status" value="1"/>
</dbReference>
<dbReference type="PROSITE" id="PS51208">
    <property type="entry name" value="AUTOTRANSPORTER"/>
    <property type="match status" value="1"/>
</dbReference>
<evidence type="ECO:0000256" key="1">
    <source>
        <dbReference type="ARBA" id="ARBA00022729"/>
    </source>
</evidence>
<dbReference type="InterPro" id="IPR012332">
    <property type="entry name" value="Autotransporter_pectin_lyase_C"/>
</dbReference>
<protein>
    <submittedName>
        <fullName evidence="5">Autotransporter protein YapC</fullName>
    </submittedName>
</protein>
<proteinExistence type="predicted"/>
<accession>A0A2D0KTG7</accession>
<feature type="chain" id="PRO_5012429158" evidence="3">
    <location>
        <begin position="24"/>
        <end position="668"/>
    </location>
</feature>
<evidence type="ECO:0000313" key="6">
    <source>
        <dbReference type="Proteomes" id="UP000222366"/>
    </source>
</evidence>
<dbReference type="NCBIfam" id="TIGR01414">
    <property type="entry name" value="autotrans_barl"/>
    <property type="match status" value="1"/>
</dbReference>
<dbReference type="Gene3D" id="2.160.20.20">
    <property type="match status" value="1"/>
</dbReference>
<keyword evidence="1 3" id="KW-0732">Signal</keyword>
<feature type="compositionally biased region" description="Basic and acidic residues" evidence="2">
    <location>
        <begin position="335"/>
        <end position="348"/>
    </location>
</feature>
<dbReference type="PANTHER" id="PTHR35037">
    <property type="entry name" value="C-TERMINAL REGION OF AIDA-LIKE PROTEIN"/>
    <property type="match status" value="1"/>
</dbReference>
<dbReference type="SUPFAM" id="SSF51126">
    <property type="entry name" value="Pectin lyase-like"/>
    <property type="match status" value="1"/>
</dbReference>
<dbReference type="GO" id="GO:0019867">
    <property type="term" value="C:outer membrane"/>
    <property type="evidence" value="ECO:0007669"/>
    <property type="project" value="InterPro"/>
</dbReference>
<dbReference type="InterPro" id="IPR003991">
    <property type="entry name" value="Pertactin_virulence_factor"/>
</dbReference>
<dbReference type="RefSeq" id="WP_099124277.1">
    <property type="nucleotide sequence ID" value="NZ_CAWNRH010000148.1"/>
</dbReference>
<name>A0A2D0KTG7_9GAMM</name>
<dbReference type="PRINTS" id="PR01484">
    <property type="entry name" value="PRTACTNFAMLY"/>
</dbReference>
<reference evidence="5 6" key="1">
    <citation type="journal article" date="2017" name="Nat. Microbiol.">
        <title>Natural product diversity associated with the nematode symbionts Photorhabdus and Xenorhabdus.</title>
        <authorList>
            <person name="Tobias N.J."/>
            <person name="Wolff H."/>
            <person name="Djahanschiri B."/>
            <person name="Grundmann F."/>
            <person name="Kronenwerth M."/>
            <person name="Shi Y.M."/>
            <person name="Simonyi S."/>
            <person name="Grun P."/>
            <person name="Shapiro-Ilan D."/>
            <person name="Pidot S.J."/>
            <person name="Stinear T.P."/>
            <person name="Ebersberger I."/>
            <person name="Bode H.B."/>
        </authorList>
    </citation>
    <scope>NUCLEOTIDE SEQUENCE [LARGE SCALE GENOMIC DNA]</scope>
    <source>
        <strain evidence="5 6">DSM 17904</strain>
    </source>
</reference>
<evidence type="ECO:0000256" key="2">
    <source>
        <dbReference type="SAM" id="MobiDB-lite"/>
    </source>
</evidence>
<dbReference type="AlphaFoldDB" id="A0A2D0KTG7"/>
<dbReference type="SUPFAM" id="SSF103515">
    <property type="entry name" value="Autotransporter"/>
    <property type="match status" value="1"/>
</dbReference>
<keyword evidence="6" id="KW-1185">Reference proteome</keyword>
<evidence type="ECO:0000256" key="3">
    <source>
        <dbReference type="SAM" id="SignalP"/>
    </source>
</evidence>
<dbReference type="InterPro" id="IPR036709">
    <property type="entry name" value="Autotransporte_beta_dom_sf"/>
</dbReference>
<dbReference type="EMBL" id="NJAJ01000007">
    <property type="protein sequence ID" value="PHM66701.1"/>
    <property type="molecule type" value="Genomic_DNA"/>
</dbReference>